<accession>A0A1F5EU14</accession>
<evidence type="ECO:0000313" key="2">
    <source>
        <dbReference type="EMBL" id="OGD70865.1"/>
    </source>
</evidence>
<dbReference type="PANTHER" id="PTHR38659:SF1">
    <property type="entry name" value="METAL DEPENDENT PHOSPHOHYDROLASE"/>
    <property type="match status" value="1"/>
</dbReference>
<comment type="caution">
    <text evidence="2">The sequence shown here is derived from an EMBL/GenBank/DDBJ whole genome shotgun (WGS) entry which is preliminary data.</text>
</comment>
<dbReference type="InterPro" id="IPR006674">
    <property type="entry name" value="HD_domain"/>
</dbReference>
<dbReference type="EMBL" id="MFAH01000041">
    <property type="protein sequence ID" value="OGD70865.1"/>
    <property type="molecule type" value="Genomic_DNA"/>
</dbReference>
<gene>
    <name evidence="2" type="ORF">A3D09_02400</name>
</gene>
<evidence type="ECO:0000313" key="3">
    <source>
        <dbReference type="Proteomes" id="UP000177390"/>
    </source>
</evidence>
<feature type="domain" description="HD" evidence="1">
    <location>
        <begin position="21"/>
        <end position="102"/>
    </location>
</feature>
<dbReference type="PANTHER" id="PTHR38659">
    <property type="entry name" value="METAL-DEPENDENT PHOSPHOHYDROLASE"/>
    <property type="match status" value="1"/>
</dbReference>
<dbReference type="Pfam" id="PF01966">
    <property type="entry name" value="HD"/>
    <property type="match status" value="1"/>
</dbReference>
<dbReference type="Proteomes" id="UP000177390">
    <property type="component" value="Unassembled WGS sequence"/>
</dbReference>
<dbReference type="SUPFAM" id="SSF109604">
    <property type="entry name" value="HD-domain/PDEase-like"/>
    <property type="match status" value="1"/>
</dbReference>
<evidence type="ECO:0000259" key="1">
    <source>
        <dbReference type="Pfam" id="PF01966"/>
    </source>
</evidence>
<proteinExistence type="predicted"/>
<dbReference type="Gene3D" id="1.10.3210.10">
    <property type="entry name" value="Hypothetical protein af1432"/>
    <property type="match status" value="1"/>
</dbReference>
<protein>
    <recommendedName>
        <fullName evidence="1">HD domain-containing protein</fullName>
    </recommendedName>
</protein>
<organism evidence="2 3">
    <name type="scientific">Candidatus Collierbacteria bacterium RIFCSPHIGHO2_02_FULL_49_10</name>
    <dbReference type="NCBI Taxonomy" id="1817723"/>
    <lineage>
        <taxon>Bacteria</taxon>
        <taxon>Candidatus Collieribacteriota</taxon>
    </lineage>
</organism>
<sequence length="184" mass="20690">MDRAEALDLVNSWTVNKNLVKHMLCVEACMRALARHFHEDENLWGVTGLIHDADYDAHPDEHPWVLIKELEKNNENPLMIQALKAHAWQWSEKSPEPSSNFDWSLYTCDELSGLIVASALVRPDRKLASVSVESVLKKFPDKGFAKGVHREHIKLCEEKLGIALPEFVGICLIAIQGISADLGL</sequence>
<name>A0A1F5EU14_9BACT</name>
<reference evidence="2 3" key="1">
    <citation type="journal article" date="2016" name="Nat. Commun.">
        <title>Thousands of microbial genomes shed light on interconnected biogeochemical processes in an aquifer system.</title>
        <authorList>
            <person name="Anantharaman K."/>
            <person name="Brown C.T."/>
            <person name="Hug L.A."/>
            <person name="Sharon I."/>
            <person name="Castelle C.J."/>
            <person name="Probst A.J."/>
            <person name="Thomas B.C."/>
            <person name="Singh A."/>
            <person name="Wilkins M.J."/>
            <person name="Karaoz U."/>
            <person name="Brodie E.L."/>
            <person name="Williams K.H."/>
            <person name="Hubbard S.S."/>
            <person name="Banfield J.F."/>
        </authorList>
    </citation>
    <scope>NUCLEOTIDE SEQUENCE [LARGE SCALE GENOMIC DNA]</scope>
</reference>
<dbReference type="AlphaFoldDB" id="A0A1F5EU14"/>